<dbReference type="Proteomes" id="UP001168505">
    <property type="component" value="Unassembled WGS sequence"/>
</dbReference>
<comment type="caution">
    <text evidence="1">The sequence shown here is derived from an EMBL/GenBank/DDBJ whole genome shotgun (WGS) entry which is preliminary data.</text>
</comment>
<evidence type="ECO:0000313" key="1">
    <source>
        <dbReference type="EMBL" id="MDN0069728.1"/>
    </source>
</evidence>
<reference evidence="1" key="1">
    <citation type="submission" date="2023-06" db="EMBL/GenBank/DDBJ databases">
        <authorList>
            <person name="Zeman M."/>
            <person name="Kubasova T."/>
            <person name="Jahodarova E."/>
            <person name="Nykrynova M."/>
            <person name="Rychlik I."/>
        </authorList>
    </citation>
    <scope>NUCLEOTIDE SEQUENCE</scope>
    <source>
        <strain evidence="1">15_COKtk</strain>
    </source>
</reference>
<gene>
    <name evidence="1" type="ORF">QVN40_08460</name>
</gene>
<accession>A0AAW7JVA7</accession>
<proteinExistence type="predicted"/>
<keyword evidence="1" id="KW-0540">Nuclease</keyword>
<dbReference type="EMBL" id="JAUEIR010000007">
    <property type="protein sequence ID" value="MDN0069728.1"/>
    <property type="molecule type" value="Genomic_DNA"/>
</dbReference>
<organism evidence="1 2">
    <name type="scientific">Collinsella ihumii</name>
    <dbReference type="NCBI Taxonomy" id="1720204"/>
    <lineage>
        <taxon>Bacteria</taxon>
        <taxon>Bacillati</taxon>
        <taxon>Actinomycetota</taxon>
        <taxon>Coriobacteriia</taxon>
        <taxon>Coriobacteriales</taxon>
        <taxon>Coriobacteriaceae</taxon>
        <taxon>Collinsella</taxon>
    </lineage>
</organism>
<protein>
    <submittedName>
        <fullName evidence="1">HNH endonuclease</fullName>
    </submittedName>
</protein>
<evidence type="ECO:0000313" key="2">
    <source>
        <dbReference type="Proteomes" id="UP001168505"/>
    </source>
</evidence>
<sequence>MVALAESSLRLERAMVISENELSDVGVYLRHAITLCMRQTGGIGQLTEYLVSSLEATASAIEEYIDSDLSIESELLANTDERLRPSDWLATEGAEAASILRTNASSSAMETIRSELTQRAHRHPVSGGRMYDSQHVEINPEEFSNAGIFYWVPDSSRTINGISVKTILNMYNIYEIKYIDGFPVFPEHIIVAEIGLPAPLSENRYRNYAASNAALLSEAVVKNQFCCKSNYFAGMINEYLSEIGVNDNWFQSVGQVRDFIRRYDLTWHEKEDMLTLQLLPRAIHELAPHDGGISYARLRDATARDIELLSNEAARIKASGQRGMS</sequence>
<keyword evidence="1" id="KW-0378">Hydrolase</keyword>
<reference evidence="1" key="2">
    <citation type="submission" date="2023-08" db="EMBL/GenBank/DDBJ databases">
        <title>Identification and characterization of horizontal gene transfer across gut microbiota members of farm animals based on homology search.</title>
        <authorList>
            <person name="Schwarzerova J."/>
            <person name="Nykrynova M."/>
            <person name="Jureckova K."/>
            <person name="Cejkova D."/>
            <person name="Rychlik I."/>
        </authorList>
    </citation>
    <scope>NUCLEOTIDE SEQUENCE</scope>
    <source>
        <strain evidence="1">15_COKtk</strain>
    </source>
</reference>
<keyword evidence="1" id="KW-0255">Endonuclease</keyword>
<dbReference type="RefSeq" id="WP_289827373.1">
    <property type="nucleotide sequence ID" value="NZ_JAUEIR010000007.1"/>
</dbReference>
<dbReference type="GO" id="GO:0004519">
    <property type="term" value="F:endonuclease activity"/>
    <property type="evidence" value="ECO:0007669"/>
    <property type="project" value="UniProtKB-KW"/>
</dbReference>
<dbReference type="AlphaFoldDB" id="A0AAW7JVA7"/>
<name>A0AAW7JVA7_9ACTN</name>